<keyword evidence="3" id="KW-1185">Reference proteome</keyword>
<dbReference type="EMBL" id="CP097511">
    <property type="protein sequence ID" value="URE44864.1"/>
    <property type="molecule type" value="Genomic_DNA"/>
</dbReference>
<reference evidence="2" key="1">
    <citation type="submission" date="2022-05" db="EMBL/GenBank/DDBJ databases">
        <title>The Musa troglodytarum L. genome provides insights into the mechanism of non-climacteric behaviour and enrichment of carotenoids.</title>
        <authorList>
            <person name="Wang J."/>
        </authorList>
    </citation>
    <scope>NUCLEOTIDE SEQUENCE</scope>
    <source>
        <tissue evidence="2">Leaf</tissue>
    </source>
</reference>
<name>A0A9E7I3D9_9LILI</name>
<dbReference type="OrthoDB" id="8062037at2759"/>
<gene>
    <name evidence="2" type="ORF">MUK42_13802</name>
</gene>
<dbReference type="Proteomes" id="UP001055439">
    <property type="component" value="Chromosome 9"/>
</dbReference>
<protein>
    <submittedName>
        <fullName evidence="2">Uncharacterized protein</fullName>
    </submittedName>
</protein>
<dbReference type="AlphaFoldDB" id="A0A9E7I3D9"/>
<sequence length="120" mass="13370">MRSRVRRVPGELGGGRCLQVAAGMHACFPCPMRGLLAAAETHLPDLPDVGGSRRGGGPGRGRRHEEFGSQVRSARICHFRFQVHVWSSLTPCCQISHVENEEKLWVIINCLVLEDRRNTK</sequence>
<proteinExistence type="predicted"/>
<accession>A0A9E7I3D9</accession>
<evidence type="ECO:0000313" key="2">
    <source>
        <dbReference type="EMBL" id="URE44864.1"/>
    </source>
</evidence>
<feature type="region of interest" description="Disordered" evidence="1">
    <location>
        <begin position="46"/>
        <end position="66"/>
    </location>
</feature>
<evidence type="ECO:0000313" key="3">
    <source>
        <dbReference type="Proteomes" id="UP001055439"/>
    </source>
</evidence>
<evidence type="ECO:0000256" key="1">
    <source>
        <dbReference type="SAM" id="MobiDB-lite"/>
    </source>
</evidence>
<organism evidence="2 3">
    <name type="scientific">Musa troglodytarum</name>
    <name type="common">fe'i banana</name>
    <dbReference type="NCBI Taxonomy" id="320322"/>
    <lineage>
        <taxon>Eukaryota</taxon>
        <taxon>Viridiplantae</taxon>
        <taxon>Streptophyta</taxon>
        <taxon>Embryophyta</taxon>
        <taxon>Tracheophyta</taxon>
        <taxon>Spermatophyta</taxon>
        <taxon>Magnoliopsida</taxon>
        <taxon>Liliopsida</taxon>
        <taxon>Zingiberales</taxon>
        <taxon>Musaceae</taxon>
        <taxon>Musa</taxon>
    </lineage>
</organism>